<organism evidence="1 2">
    <name type="scientific">Blastopirellula marina DSM 3645</name>
    <dbReference type="NCBI Taxonomy" id="314230"/>
    <lineage>
        <taxon>Bacteria</taxon>
        <taxon>Pseudomonadati</taxon>
        <taxon>Planctomycetota</taxon>
        <taxon>Planctomycetia</taxon>
        <taxon>Pirellulales</taxon>
        <taxon>Pirellulaceae</taxon>
        <taxon>Blastopirellula</taxon>
    </lineage>
</organism>
<protein>
    <submittedName>
        <fullName evidence="1">Uncharacterized protein</fullName>
    </submittedName>
</protein>
<dbReference type="AlphaFoldDB" id="A3ZNG8"/>
<gene>
    <name evidence="1" type="ORF">DSM3645_16965</name>
</gene>
<proteinExistence type="predicted"/>
<dbReference type="HOGENOM" id="CLU_3213089_0_0_0"/>
<comment type="caution">
    <text evidence="1">The sequence shown here is derived from an EMBL/GenBank/DDBJ whole genome shotgun (WGS) entry which is preliminary data.</text>
</comment>
<sequence length="44" mass="4968">MTAMIYDEFFHSGNIPAQRMCEESNMLRLFNVDVSGSLAELLAD</sequence>
<evidence type="ECO:0000313" key="1">
    <source>
        <dbReference type="EMBL" id="EAQ81863.1"/>
    </source>
</evidence>
<dbReference type="EMBL" id="AANZ01000003">
    <property type="protein sequence ID" value="EAQ81863.1"/>
    <property type="molecule type" value="Genomic_DNA"/>
</dbReference>
<evidence type="ECO:0000313" key="2">
    <source>
        <dbReference type="Proteomes" id="UP000004358"/>
    </source>
</evidence>
<name>A3ZNG8_9BACT</name>
<dbReference type="Proteomes" id="UP000004358">
    <property type="component" value="Unassembled WGS sequence"/>
</dbReference>
<reference evidence="1 2" key="1">
    <citation type="submission" date="2006-02" db="EMBL/GenBank/DDBJ databases">
        <authorList>
            <person name="Amann R."/>
            <person name="Ferriera S."/>
            <person name="Johnson J."/>
            <person name="Kravitz S."/>
            <person name="Halpern A."/>
            <person name="Remington K."/>
            <person name="Beeson K."/>
            <person name="Tran B."/>
            <person name="Rogers Y.-H."/>
            <person name="Friedman R."/>
            <person name="Venter J.C."/>
        </authorList>
    </citation>
    <scope>NUCLEOTIDE SEQUENCE [LARGE SCALE GENOMIC DNA]</scope>
    <source>
        <strain evidence="1 2">DSM 3645</strain>
    </source>
</reference>
<accession>A3ZNG8</accession>
<dbReference type="STRING" id="314230.DSM3645_16965"/>